<sequence length="54" mass="5654">MAEQAVAAGLSQRRACALVGLARRCYTARPASRRPAADAPVLAGLRALVERHPG</sequence>
<evidence type="ECO:0008006" key="3">
    <source>
        <dbReference type="Google" id="ProtNLM"/>
    </source>
</evidence>
<evidence type="ECO:0000313" key="1">
    <source>
        <dbReference type="EMBL" id="GAA4366272.1"/>
    </source>
</evidence>
<dbReference type="Proteomes" id="UP001501153">
    <property type="component" value="Unassembled WGS sequence"/>
</dbReference>
<comment type="caution">
    <text evidence="1">The sequence shown here is derived from an EMBL/GenBank/DDBJ whole genome shotgun (WGS) entry which is preliminary data.</text>
</comment>
<organism evidence="1 2">
    <name type="scientific">Hymenobacter saemangeumensis</name>
    <dbReference type="NCBI Taxonomy" id="1084522"/>
    <lineage>
        <taxon>Bacteria</taxon>
        <taxon>Pseudomonadati</taxon>
        <taxon>Bacteroidota</taxon>
        <taxon>Cytophagia</taxon>
        <taxon>Cytophagales</taxon>
        <taxon>Hymenobacteraceae</taxon>
        <taxon>Hymenobacter</taxon>
    </lineage>
</organism>
<reference evidence="2" key="1">
    <citation type="journal article" date="2019" name="Int. J. Syst. Evol. Microbiol.">
        <title>The Global Catalogue of Microorganisms (GCM) 10K type strain sequencing project: providing services to taxonomists for standard genome sequencing and annotation.</title>
        <authorList>
            <consortium name="The Broad Institute Genomics Platform"/>
            <consortium name="The Broad Institute Genome Sequencing Center for Infectious Disease"/>
            <person name="Wu L."/>
            <person name="Ma J."/>
        </authorList>
    </citation>
    <scope>NUCLEOTIDE SEQUENCE [LARGE SCALE GENOMIC DNA]</scope>
    <source>
        <strain evidence="2">JCM 17923</strain>
    </source>
</reference>
<name>A0ABP8IQN5_9BACT</name>
<protein>
    <recommendedName>
        <fullName evidence="3">IS3 family transposase</fullName>
    </recommendedName>
</protein>
<gene>
    <name evidence="1" type="ORF">GCM10023185_37320</name>
</gene>
<proteinExistence type="predicted"/>
<accession>A0ABP8IQN5</accession>
<keyword evidence="2" id="KW-1185">Reference proteome</keyword>
<evidence type="ECO:0000313" key="2">
    <source>
        <dbReference type="Proteomes" id="UP001501153"/>
    </source>
</evidence>
<dbReference type="EMBL" id="BAABGZ010000075">
    <property type="protein sequence ID" value="GAA4366272.1"/>
    <property type="molecule type" value="Genomic_DNA"/>
</dbReference>